<reference evidence="3" key="1">
    <citation type="journal article" date="2019" name="Int. J. Syst. Evol. Microbiol.">
        <title>The Global Catalogue of Microorganisms (GCM) 10K type strain sequencing project: providing services to taxonomists for standard genome sequencing and annotation.</title>
        <authorList>
            <consortium name="The Broad Institute Genomics Platform"/>
            <consortium name="The Broad Institute Genome Sequencing Center for Infectious Disease"/>
            <person name="Wu L."/>
            <person name="Ma J."/>
        </authorList>
    </citation>
    <scope>NUCLEOTIDE SEQUENCE [LARGE SCALE GENOMIC DNA]</scope>
    <source>
        <strain evidence="3">CGMCC 1.6774</strain>
    </source>
</reference>
<proteinExistence type="predicted"/>
<organism evidence="2 3">
    <name type="scientific">Rhodoplanes azumiensis</name>
    <dbReference type="NCBI Taxonomy" id="1897628"/>
    <lineage>
        <taxon>Bacteria</taxon>
        <taxon>Pseudomonadati</taxon>
        <taxon>Pseudomonadota</taxon>
        <taxon>Alphaproteobacteria</taxon>
        <taxon>Hyphomicrobiales</taxon>
        <taxon>Nitrobacteraceae</taxon>
        <taxon>Rhodoplanes</taxon>
    </lineage>
</organism>
<protein>
    <submittedName>
        <fullName evidence="2">Uncharacterized protein</fullName>
    </submittedName>
</protein>
<sequence length="70" mass="8263">MLSSRKTRFQWSKQDRGTDQTLFRSMAQRWQPTVHRHDPDFVETIKTTTTPPEPQAPATPPGWTPWLWVD</sequence>
<evidence type="ECO:0000313" key="3">
    <source>
        <dbReference type="Proteomes" id="UP001597314"/>
    </source>
</evidence>
<dbReference type="RefSeq" id="WP_378479987.1">
    <property type="nucleotide sequence ID" value="NZ_JBHUIW010000037.1"/>
</dbReference>
<evidence type="ECO:0000313" key="2">
    <source>
        <dbReference type="EMBL" id="MFD2184853.1"/>
    </source>
</evidence>
<evidence type="ECO:0000256" key="1">
    <source>
        <dbReference type="SAM" id="MobiDB-lite"/>
    </source>
</evidence>
<name>A0ABW5APF2_9BRAD</name>
<feature type="region of interest" description="Disordered" evidence="1">
    <location>
        <begin position="46"/>
        <end position="70"/>
    </location>
</feature>
<feature type="compositionally biased region" description="Pro residues" evidence="1">
    <location>
        <begin position="51"/>
        <end position="63"/>
    </location>
</feature>
<dbReference type="EMBL" id="JBHUIW010000037">
    <property type="protein sequence ID" value="MFD2184853.1"/>
    <property type="molecule type" value="Genomic_DNA"/>
</dbReference>
<gene>
    <name evidence="2" type="ORF">ACFSOX_22085</name>
</gene>
<comment type="caution">
    <text evidence="2">The sequence shown here is derived from an EMBL/GenBank/DDBJ whole genome shotgun (WGS) entry which is preliminary data.</text>
</comment>
<keyword evidence="3" id="KW-1185">Reference proteome</keyword>
<dbReference type="Proteomes" id="UP001597314">
    <property type="component" value="Unassembled WGS sequence"/>
</dbReference>
<accession>A0ABW5APF2</accession>